<evidence type="ECO:0000313" key="2">
    <source>
        <dbReference type="Proteomes" id="UP001060215"/>
    </source>
</evidence>
<keyword evidence="2" id="KW-1185">Reference proteome</keyword>
<reference evidence="1 2" key="1">
    <citation type="journal article" date="2022" name="Plant J.">
        <title>Chromosome-level genome of Camellia lanceoleosa provides a valuable resource for understanding genome evolution and self-incompatibility.</title>
        <authorList>
            <person name="Gong W."/>
            <person name="Xiao S."/>
            <person name="Wang L."/>
            <person name="Liao Z."/>
            <person name="Chang Y."/>
            <person name="Mo W."/>
            <person name="Hu G."/>
            <person name="Li W."/>
            <person name="Zhao G."/>
            <person name="Zhu H."/>
            <person name="Hu X."/>
            <person name="Ji K."/>
            <person name="Xiang X."/>
            <person name="Song Q."/>
            <person name="Yuan D."/>
            <person name="Jin S."/>
            <person name="Zhang L."/>
        </authorList>
    </citation>
    <scope>NUCLEOTIDE SEQUENCE [LARGE SCALE GENOMIC DNA]</scope>
    <source>
        <strain evidence="1">SQ_2022a</strain>
    </source>
</reference>
<comment type="caution">
    <text evidence="1">The sequence shown here is derived from an EMBL/GenBank/DDBJ whole genome shotgun (WGS) entry which is preliminary data.</text>
</comment>
<dbReference type="Proteomes" id="UP001060215">
    <property type="component" value="Chromosome 9"/>
</dbReference>
<evidence type="ECO:0000313" key="1">
    <source>
        <dbReference type="EMBL" id="KAI8004311.1"/>
    </source>
</evidence>
<protein>
    <submittedName>
        <fullName evidence="1">Uncharacterized protein</fullName>
    </submittedName>
</protein>
<accession>A0ACC0GW28</accession>
<dbReference type="EMBL" id="CM045766">
    <property type="protein sequence ID" value="KAI8004311.1"/>
    <property type="molecule type" value="Genomic_DNA"/>
</dbReference>
<name>A0ACC0GW28_9ERIC</name>
<gene>
    <name evidence="1" type="ORF">LOK49_LG08G00377</name>
</gene>
<proteinExistence type="predicted"/>
<organism evidence="1 2">
    <name type="scientific">Camellia lanceoleosa</name>
    <dbReference type="NCBI Taxonomy" id="1840588"/>
    <lineage>
        <taxon>Eukaryota</taxon>
        <taxon>Viridiplantae</taxon>
        <taxon>Streptophyta</taxon>
        <taxon>Embryophyta</taxon>
        <taxon>Tracheophyta</taxon>
        <taxon>Spermatophyta</taxon>
        <taxon>Magnoliopsida</taxon>
        <taxon>eudicotyledons</taxon>
        <taxon>Gunneridae</taxon>
        <taxon>Pentapetalae</taxon>
        <taxon>asterids</taxon>
        <taxon>Ericales</taxon>
        <taxon>Theaceae</taxon>
        <taxon>Camellia</taxon>
    </lineage>
</organism>
<sequence length="125" mass="13899">MREHDMCIRVWGLLKHCECRWKFRNGSMNNSSLDSPATAAGLTNGKKILNKLDSVSNTKLEASNYDMTAADYCMTQKSSPKTPVKRRNQEPVYEPMLSRFANEGGLIGSSPAEVSKGNFFKSSTT</sequence>